<reference evidence="2" key="1">
    <citation type="journal article" date="2020" name="Microorganisms">
        <title>Reliable Identification of Environmental Pseudomonas Isolates Using the rpoD Gene.</title>
        <authorList>
            <consortium name="The Broad Institute Genome Sequencing Platform"/>
            <person name="Girard L."/>
            <person name="Lood C."/>
            <person name="Rokni-Zadeh H."/>
            <person name="van Noort V."/>
            <person name="Lavigne R."/>
            <person name="De Mot R."/>
        </authorList>
    </citation>
    <scope>NUCLEOTIDE SEQUENCE</scope>
    <source>
        <strain evidence="2">BW13M1</strain>
    </source>
</reference>
<feature type="compositionally biased region" description="Basic and acidic residues" evidence="1">
    <location>
        <begin position="233"/>
        <end position="244"/>
    </location>
</feature>
<dbReference type="Gene3D" id="2.180.10.10">
    <property type="entry name" value="RHS repeat-associated core"/>
    <property type="match status" value="1"/>
</dbReference>
<dbReference type="NCBIfam" id="TIGR03696">
    <property type="entry name" value="Rhs_assc_core"/>
    <property type="match status" value="1"/>
</dbReference>
<dbReference type="InterPro" id="IPR022385">
    <property type="entry name" value="Rhs_assc_core"/>
</dbReference>
<name>A0A923GDY3_9PSED</name>
<feature type="region of interest" description="Disordered" evidence="1">
    <location>
        <begin position="212"/>
        <end position="244"/>
    </location>
</feature>
<reference evidence="2" key="2">
    <citation type="submission" date="2020-07" db="EMBL/GenBank/DDBJ databases">
        <authorList>
            <person name="Lood C."/>
            <person name="Girard L."/>
        </authorList>
    </citation>
    <scope>NUCLEOTIDE SEQUENCE</scope>
    <source>
        <strain evidence="2">BW13M1</strain>
    </source>
</reference>
<evidence type="ECO:0000256" key="1">
    <source>
        <dbReference type="SAM" id="MobiDB-lite"/>
    </source>
</evidence>
<dbReference type="EMBL" id="JABWRJ010000046">
    <property type="protein sequence ID" value="MBC3448786.1"/>
    <property type="molecule type" value="Genomic_DNA"/>
</dbReference>
<protein>
    <submittedName>
        <fullName evidence="2">RHS repeat-associated core domain-containing protein</fullName>
    </submittedName>
</protein>
<dbReference type="AlphaFoldDB" id="A0A923GDY3"/>
<organism evidence="2">
    <name type="scientific">Pseudomonas peradeniyensis</name>
    <dbReference type="NCBI Taxonomy" id="2745488"/>
    <lineage>
        <taxon>Bacteria</taxon>
        <taxon>Pseudomonadati</taxon>
        <taxon>Pseudomonadota</taxon>
        <taxon>Gammaproteobacteria</taxon>
        <taxon>Pseudomonadales</taxon>
        <taxon>Pseudomonadaceae</taxon>
        <taxon>Pseudomonas</taxon>
    </lineage>
</organism>
<comment type="caution">
    <text evidence="2">The sequence shown here is derived from an EMBL/GenBank/DDBJ whole genome shotgun (WGS) entry which is preliminary data.</text>
</comment>
<gene>
    <name evidence="2" type="ORF">HU751_23670</name>
</gene>
<sequence>MGTVMGSRNELDNTDLAYTAYGHETATLGPTPFLRFNGQFRESVNGAYLLGNGYRGFNPVLMRFSSPDSYSPFGDGDVNAYAYCGGNPVFRSDPSGHIWRGLVKIFGSRSNQAPARARSNMETSFFENGVAGLASGLYVGSGALTKDGAVRLNKVSMEDKLTRWVDNIFVAEVSNRFGGEAGLRTREILNYARLMQSRGVDIYMKSIGQQAATQPGPQVSLPGRRSYLYPDGETVRRTETDSPE</sequence>
<proteinExistence type="predicted"/>
<evidence type="ECO:0000313" key="2">
    <source>
        <dbReference type="EMBL" id="MBC3448786.1"/>
    </source>
</evidence>
<accession>A0A923GDY3</accession>